<dbReference type="PANTHER" id="PTHR41247:SF1">
    <property type="entry name" value="HTH-TYPE TRANSCRIPTIONAL REPRESSOR YCNK"/>
    <property type="match status" value="1"/>
</dbReference>
<dbReference type="SUPFAM" id="SSF160387">
    <property type="entry name" value="NosL/MerB-like"/>
    <property type="match status" value="1"/>
</dbReference>
<gene>
    <name evidence="3" type="ORF">D1953_17470</name>
</gene>
<reference evidence="3 4" key="1">
    <citation type="submission" date="2018-08" db="EMBL/GenBank/DDBJ databases">
        <title>Bacillus jemisoniae sp. nov., Bacillus chryseoplanitiae sp. nov., Bacillus resnikiae sp. nov., and Bacillus frankliniae sp. nov., isolated from Viking spacecraft and associated surfaces.</title>
        <authorList>
            <person name="Seuylemezian A."/>
            <person name="Vaishampayan P."/>
        </authorList>
    </citation>
    <scope>NUCLEOTIDE SEQUENCE [LARGE SCALE GENOMIC DNA]</scope>
    <source>
        <strain evidence="3 4">MA001</strain>
    </source>
</reference>
<organism evidence="3 4">
    <name type="scientific">Peribacillus asahii</name>
    <dbReference type="NCBI Taxonomy" id="228899"/>
    <lineage>
        <taxon>Bacteria</taxon>
        <taxon>Bacillati</taxon>
        <taxon>Bacillota</taxon>
        <taxon>Bacilli</taxon>
        <taxon>Bacillales</taxon>
        <taxon>Bacillaceae</taxon>
        <taxon>Peribacillus</taxon>
    </lineage>
</organism>
<feature type="signal peptide" evidence="2">
    <location>
        <begin position="1"/>
        <end position="19"/>
    </location>
</feature>
<evidence type="ECO:0000256" key="1">
    <source>
        <dbReference type="SAM" id="MobiDB-lite"/>
    </source>
</evidence>
<feature type="compositionally biased region" description="Basic and acidic residues" evidence="1">
    <location>
        <begin position="162"/>
        <end position="184"/>
    </location>
</feature>
<protein>
    <recommendedName>
        <fullName evidence="5">Lipoprotein</fullName>
    </recommendedName>
</protein>
<dbReference type="InterPro" id="IPR008719">
    <property type="entry name" value="N2O_reductase_NosL"/>
</dbReference>
<name>A0A398AYS4_9BACI</name>
<accession>A0A398AYS4</accession>
<dbReference type="Pfam" id="PF05573">
    <property type="entry name" value="NosL"/>
    <property type="match status" value="1"/>
</dbReference>
<comment type="caution">
    <text evidence="3">The sequence shown here is derived from an EMBL/GenBank/DDBJ whole genome shotgun (WGS) entry which is preliminary data.</text>
</comment>
<evidence type="ECO:0000313" key="3">
    <source>
        <dbReference type="EMBL" id="RID82725.1"/>
    </source>
</evidence>
<dbReference type="PROSITE" id="PS51257">
    <property type="entry name" value="PROKAR_LIPOPROTEIN"/>
    <property type="match status" value="1"/>
</dbReference>
<dbReference type="RefSeq" id="WP_119118450.1">
    <property type="nucleotide sequence ID" value="NZ_QWVS01000043.1"/>
</dbReference>
<keyword evidence="4" id="KW-1185">Reference proteome</keyword>
<dbReference type="Proteomes" id="UP000266016">
    <property type="component" value="Unassembled WGS sequence"/>
</dbReference>
<evidence type="ECO:0000313" key="4">
    <source>
        <dbReference type="Proteomes" id="UP000266016"/>
    </source>
</evidence>
<evidence type="ECO:0000256" key="2">
    <source>
        <dbReference type="SAM" id="SignalP"/>
    </source>
</evidence>
<dbReference type="PANTHER" id="PTHR41247">
    <property type="entry name" value="HTH-TYPE TRANSCRIPTIONAL REPRESSOR YCNK"/>
    <property type="match status" value="1"/>
</dbReference>
<sequence>MKKKLFSFLVLIGVLSMLAACGDKEVQPVAINEETDTCATCNMAVVDNQYATQVILENGKSLIFDDLGCMYAWMNENADQKISAEFVRDYDNKEWVSADDATYVYNQSVKTPMAYNVISFEQKADAEKFAADHAGSTLMTADELAKHSWTQNHEMMQNMGEGHSHSEDGTEESGHDMEQENTSH</sequence>
<proteinExistence type="predicted"/>
<feature type="region of interest" description="Disordered" evidence="1">
    <location>
        <begin position="158"/>
        <end position="184"/>
    </location>
</feature>
<evidence type="ECO:0008006" key="5">
    <source>
        <dbReference type="Google" id="ProtNLM"/>
    </source>
</evidence>
<dbReference type="AlphaFoldDB" id="A0A398AYS4"/>
<keyword evidence="2" id="KW-0732">Signal</keyword>
<feature type="chain" id="PRO_5039076438" description="Lipoprotein" evidence="2">
    <location>
        <begin position="20"/>
        <end position="184"/>
    </location>
</feature>
<dbReference type="Gene3D" id="3.30.70.2050">
    <property type="match status" value="1"/>
</dbReference>
<dbReference type="EMBL" id="QWVS01000043">
    <property type="protein sequence ID" value="RID82725.1"/>
    <property type="molecule type" value="Genomic_DNA"/>
</dbReference>